<evidence type="ECO:0000313" key="2">
    <source>
        <dbReference type="Proteomes" id="UP001239111"/>
    </source>
</evidence>
<organism evidence="1 2">
    <name type="scientific">Eretmocerus hayati</name>
    <dbReference type="NCBI Taxonomy" id="131215"/>
    <lineage>
        <taxon>Eukaryota</taxon>
        <taxon>Metazoa</taxon>
        <taxon>Ecdysozoa</taxon>
        <taxon>Arthropoda</taxon>
        <taxon>Hexapoda</taxon>
        <taxon>Insecta</taxon>
        <taxon>Pterygota</taxon>
        <taxon>Neoptera</taxon>
        <taxon>Endopterygota</taxon>
        <taxon>Hymenoptera</taxon>
        <taxon>Apocrita</taxon>
        <taxon>Proctotrupomorpha</taxon>
        <taxon>Chalcidoidea</taxon>
        <taxon>Aphelinidae</taxon>
        <taxon>Aphelininae</taxon>
        <taxon>Eretmocerus</taxon>
    </lineage>
</organism>
<dbReference type="Proteomes" id="UP001239111">
    <property type="component" value="Chromosome 2"/>
</dbReference>
<comment type="caution">
    <text evidence="1">The sequence shown here is derived from an EMBL/GenBank/DDBJ whole genome shotgun (WGS) entry which is preliminary data.</text>
</comment>
<accession>A0ACC2P8L9</accession>
<gene>
    <name evidence="1" type="ORF">QAD02_013907</name>
</gene>
<evidence type="ECO:0000313" key="1">
    <source>
        <dbReference type="EMBL" id="KAJ8678120.1"/>
    </source>
</evidence>
<dbReference type="EMBL" id="CM056742">
    <property type="protein sequence ID" value="KAJ8678120.1"/>
    <property type="molecule type" value="Genomic_DNA"/>
</dbReference>
<keyword evidence="2" id="KW-1185">Reference proteome</keyword>
<protein>
    <submittedName>
        <fullName evidence="1">Uncharacterized protein</fullName>
    </submittedName>
</protein>
<sequence length="402" mass="45769">MRSKDPPTFARMGARALWRTLRELSNRAVKIERVTTNLGYDSPRKPLSAREFACLKKMYYRQVDRKIPEEKRPMMYRKLNDYVGSAINTAFQTMKMRLEDSDASTIESVASPLAEPLDDDAGVQENEVSSAGFNFDRSNESTPRASTTQRSPSSRERRVRTQWDVKDSSTSTCVRRKESRTVTPSPGGGTPSYSASYLQSSLNDSGHSSKRHRDRSPNAHHSRSQRDQSQSRRRDRDSHYTDLSRESNRKRPRLTNSSMKSRGYVQIPIENRTNHHRGNIRSGSESHSKGTAVPENKQHTLGNRMQSQSAYTRLQRPQNYDGVERTPKTNSRPRITEMSTSLQHGVNDFSHHKYIRHPYQNRPDIQPSGSSRSHSSCTVTSGQLEQQTSAETMKLGCVEDAM</sequence>
<proteinExistence type="predicted"/>
<reference evidence="1" key="1">
    <citation type="submission" date="2023-04" db="EMBL/GenBank/DDBJ databases">
        <title>A chromosome-level genome assembly of the parasitoid wasp Eretmocerus hayati.</title>
        <authorList>
            <person name="Zhong Y."/>
            <person name="Liu S."/>
            <person name="Liu Y."/>
        </authorList>
    </citation>
    <scope>NUCLEOTIDE SEQUENCE</scope>
    <source>
        <strain evidence="1">ZJU_SS_LIU_2023</strain>
    </source>
</reference>
<name>A0ACC2P8L9_9HYME</name>